<dbReference type="PANTHER" id="PTHR46558:SF11">
    <property type="entry name" value="HTH-TYPE TRANSCRIPTIONAL REGULATOR XRE"/>
    <property type="match status" value="1"/>
</dbReference>
<evidence type="ECO:0000256" key="2">
    <source>
        <dbReference type="SAM" id="Coils"/>
    </source>
</evidence>
<dbReference type="SMART" id="SM00530">
    <property type="entry name" value="HTH_XRE"/>
    <property type="match status" value="1"/>
</dbReference>
<gene>
    <name evidence="4" type="ORF">NCI00_18730</name>
</gene>
<reference evidence="4 5" key="1">
    <citation type="submission" date="2022-06" db="EMBL/GenBank/DDBJ databases">
        <title>Runella sp. S5 genome sequencing.</title>
        <authorList>
            <person name="Park S."/>
        </authorList>
    </citation>
    <scope>NUCLEOTIDE SEQUENCE [LARGE SCALE GENOMIC DNA]</scope>
    <source>
        <strain evidence="4 5">S5</strain>
    </source>
</reference>
<organism evidence="4 5">
    <name type="scientific">Runella salmonicolor</name>
    <dbReference type="NCBI Taxonomy" id="2950278"/>
    <lineage>
        <taxon>Bacteria</taxon>
        <taxon>Pseudomonadati</taxon>
        <taxon>Bacteroidota</taxon>
        <taxon>Cytophagia</taxon>
        <taxon>Cytophagales</taxon>
        <taxon>Spirosomataceae</taxon>
        <taxon>Runella</taxon>
    </lineage>
</organism>
<feature type="domain" description="HTH cro/C1-type" evidence="3">
    <location>
        <begin position="10"/>
        <end position="65"/>
    </location>
</feature>
<evidence type="ECO:0000256" key="1">
    <source>
        <dbReference type="ARBA" id="ARBA00023125"/>
    </source>
</evidence>
<proteinExistence type="predicted"/>
<dbReference type="PROSITE" id="PS50943">
    <property type="entry name" value="HTH_CROC1"/>
    <property type="match status" value="1"/>
</dbReference>
<dbReference type="PANTHER" id="PTHR46558">
    <property type="entry name" value="TRACRIPTIONAL REGULATORY PROTEIN-RELATED-RELATED"/>
    <property type="match status" value="1"/>
</dbReference>
<dbReference type="SUPFAM" id="SSF47413">
    <property type="entry name" value="lambda repressor-like DNA-binding domains"/>
    <property type="match status" value="1"/>
</dbReference>
<keyword evidence="5" id="KW-1185">Reference proteome</keyword>
<name>A0ABT1FRU2_9BACT</name>
<evidence type="ECO:0000259" key="3">
    <source>
        <dbReference type="PROSITE" id="PS50943"/>
    </source>
</evidence>
<evidence type="ECO:0000313" key="5">
    <source>
        <dbReference type="Proteomes" id="UP001204772"/>
    </source>
</evidence>
<dbReference type="InterPro" id="IPR010982">
    <property type="entry name" value="Lambda_DNA-bd_dom_sf"/>
</dbReference>
<keyword evidence="1" id="KW-0238">DNA-binding</keyword>
<evidence type="ECO:0000313" key="4">
    <source>
        <dbReference type="EMBL" id="MCP1384481.1"/>
    </source>
</evidence>
<accession>A0ABT1FRU2</accession>
<dbReference type="Proteomes" id="UP001204772">
    <property type="component" value="Unassembled WGS sequence"/>
</dbReference>
<sequence>MHMDNFGERLKKLREDNKMTQQDLANVMGKANKTVISSWELNKNQPSMSEIEKLCDYFNVSTDYLIRGKCHSVSKPNSEYVTISKDELIDLQNIAIGKLKEEVQKQKASVENLKNSPVDTDKL</sequence>
<dbReference type="EMBL" id="JAMZEL010000008">
    <property type="protein sequence ID" value="MCP1384481.1"/>
    <property type="molecule type" value="Genomic_DNA"/>
</dbReference>
<keyword evidence="2" id="KW-0175">Coiled coil</keyword>
<dbReference type="InterPro" id="IPR001387">
    <property type="entry name" value="Cro/C1-type_HTH"/>
</dbReference>
<dbReference type="CDD" id="cd00093">
    <property type="entry name" value="HTH_XRE"/>
    <property type="match status" value="1"/>
</dbReference>
<comment type="caution">
    <text evidence="4">The sequence shown here is derived from an EMBL/GenBank/DDBJ whole genome shotgun (WGS) entry which is preliminary data.</text>
</comment>
<feature type="coiled-coil region" evidence="2">
    <location>
        <begin position="3"/>
        <end position="30"/>
    </location>
</feature>
<protein>
    <submittedName>
        <fullName evidence="4">Helix-turn-helix domain-containing protein</fullName>
    </submittedName>
</protein>
<dbReference type="Pfam" id="PF12844">
    <property type="entry name" value="HTH_19"/>
    <property type="match status" value="1"/>
</dbReference>
<dbReference type="Gene3D" id="1.10.260.40">
    <property type="entry name" value="lambda repressor-like DNA-binding domains"/>
    <property type="match status" value="1"/>
</dbReference>